<accession>A0A4U0QUX7</accession>
<proteinExistence type="predicted"/>
<evidence type="ECO:0000313" key="2">
    <source>
        <dbReference type="EMBL" id="TJZ85806.1"/>
    </source>
</evidence>
<dbReference type="AlphaFoldDB" id="A0A4U0QUX7"/>
<dbReference type="RefSeq" id="WP_136855731.1">
    <property type="nucleotide sequence ID" value="NZ_SUNH01000007.1"/>
</dbReference>
<evidence type="ECO:0000313" key="3">
    <source>
        <dbReference type="Proteomes" id="UP000306223"/>
    </source>
</evidence>
<feature type="coiled-coil region" evidence="1">
    <location>
        <begin position="5"/>
        <end position="39"/>
    </location>
</feature>
<dbReference type="OrthoDB" id="8453713at2"/>
<comment type="caution">
    <text evidence="2">The sequence shown here is derived from an EMBL/GenBank/DDBJ whole genome shotgun (WGS) entry which is preliminary data.</text>
</comment>
<keyword evidence="1" id="KW-0175">Coiled coil</keyword>
<evidence type="ECO:0000256" key="1">
    <source>
        <dbReference type="SAM" id="Coils"/>
    </source>
</evidence>
<gene>
    <name evidence="2" type="ORF">FA740_05245</name>
</gene>
<sequence>MDARVDRLVEDMKEVKADLRSYREDMSAIKIQLARMEGKLDSKIDYKWLTVYVLGIVAVILREEIASLFS</sequence>
<keyword evidence="3" id="KW-1185">Reference proteome</keyword>
<name>A0A4U0QUX7_9RHOB</name>
<dbReference type="EMBL" id="SUNH01000007">
    <property type="protein sequence ID" value="TJZ85806.1"/>
    <property type="molecule type" value="Genomic_DNA"/>
</dbReference>
<evidence type="ECO:0008006" key="4">
    <source>
        <dbReference type="Google" id="ProtNLM"/>
    </source>
</evidence>
<protein>
    <recommendedName>
        <fullName evidence="4">Hemolysin XhlA</fullName>
    </recommendedName>
</protein>
<dbReference type="Proteomes" id="UP000306223">
    <property type="component" value="Unassembled WGS sequence"/>
</dbReference>
<reference evidence="2 3" key="1">
    <citation type="submission" date="2019-04" db="EMBL/GenBank/DDBJ databases">
        <authorList>
            <person name="Li J."/>
        </authorList>
    </citation>
    <scope>NUCLEOTIDE SEQUENCE [LARGE SCALE GENOMIC DNA]</scope>
    <source>
        <strain evidence="2 3">CCTCC AB2016182</strain>
    </source>
</reference>
<organism evidence="2 3">
    <name type="scientific">Paracoccus hibiscisoli</name>
    <dbReference type="NCBI Taxonomy" id="2023261"/>
    <lineage>
        <taxon>Bacteria</taxon>
        <taxon>Pseudomonadati</taxon>
        <taxon>Pseudomonadota</taxon>
        <taxon>Alphaproteobacteria</taxon>
        <taxon>Rhodobacterales</taxon>
        <taxon>Paracoccaceae</taxon>
        <taxon>Paracoccus</taxon>
    </lineage>
</organism>